<dbReference type="Gene3D" id="3.40.50.300">
    <property type="entry name" value="P-loop containing nucleotide triphosphate hydrolases"/>
    <property type="match status" value="2"/>
</dbReference>
<proteinExistence type="predicted"/>
<dbReference type="GO" id="GO:0043138">
    <property type="term" value="F:3'-5' DNA helicase activity"/>
    <property type="evidence" value="ECO:0007669"/>
    <property type="project" value="TreeGrafter"/>
</dbReference>
<keyword evidence="4" id="KW-1185">Reference proteome</keyword>
<name>S3HLV2_9HYPH</name>
<evidence type="ECO:0000259" key="2">
    <source>
        <dbReference type="Pfam" id="PF13538"/>
    </source>
</evidence>
<protein>
    <recommendedName>
        <fullName evidence="1">DNA 3'-5' helicase II</fullName>
    </recommendedName>
</protein>
<reference evidence="3 4" key="1">
    <citation type="journal article" date="2012" name="J. Bacteriol.">
        <title>Genome sequence of Rhizobium grahamii CCGE502, a broad-host-range symbiont with low nodulation competitiveness in Phaseolus vulgaris.</title>
        <authorList>
            <person name="Althabegoiti M.J."/>
            <person name="Lozano L."/>
            <person name="Torres-Tejerizo G."/>
            <person name="Ormeno-Orrillo E."/>
            <person name="Rogel M.A."/>
            <person name="Gonzalez V."/>
            <person name="Martinez-Romero E."/>
        </authorList>
    </citation>
    <scope>NUCLEOTIDE SEQUENCE [LARGE SCALE GENOMIC DNA]</scope>
    <source>
        <strain evidence="3 4">CCGE 502</strain>
        <plasmid evidence="3">pRg502b</plasmid>
    </source>
</reference>
<organism evidence="3 4">
    <name type="scientific">Rhizobium grahamii CCGE 502</name>
    <dbReference type="NCBI Taxonomy" id="990285"/>
    <lineage>
        <taxon>Bacteria</taxon>
        <taxon>Pseudomonadati</taxon>
        <taxon>Pseudomonadota</taxon>
        <taxon>Alphaproteobacteria</taxon>
        <taxon>Hyphomicrobiales</taxon>
        <taxon>Rhizobiaceae</taxon>
        <taxon>Rhizobium/Agrobacterium group</taxon>
        <taxon>Rhizobium</taxon>
    </lineage>
</organism>
<dbReference type="GO" id="GO:0003677">
    <property type="term" value="F:DNA binding"/>
    <property type="evidence" value="ECO:0007669"/>
    <property type="project" value="InterPro"/>
</dbReference>
<sequence length="888" mass="99658">MSEHEAQIEAVANESLKSFAMISGTARDHLEAARAPSIQIADNSWTNPNADQNRRRIDQENAETHRLLIEEPAIARVRVTDEDGATTDYYICRTSPVPLTNKGIKLASYRSPVGRLASLPVGSDHTLFRDGRPVTVEVVEFARFQPRVVDGQWDAHNAVVAGGDYGPLSIESFRRWLERILPDVDASVLDALLEEENAAAIIRAGLHRSVITRMDLRDQPLLDQYQDEIFRLPLNSRLLLLGAPGTGKTTTLIKRLGQKLDTAFLEEDERRAIGATSPSRENDYARDWIMFTPTELLKLYVKEAFNREEIPAPDDRISTWSDYREELARNTFPILRSTSNSSSYVLKDNALTLRPGSQDDAIAWFEDFDQWQRAAFWDEMRSSATALSEQAAPDVAQVGARLSSAIGPQGSESTQVFVSFLPIAEDIRAMVEARKAATDTELKKSLNLQVNRDRGFLDSFGAFIEGLSDVTDDADDQDEDEEETNQPRVGRAAAMNHYLRVLRTQARARARRRNVPKASRTGRIIDWLAGRMPADPDLQRIGESLVVQSALRWFVNPVRRYVDGVPQRYRRFRRIRQAEGLWFAPDGHAVTDLHPLEADLILLAMMRSSDELVRRARRLDTPENPAQRILTRMSDLYRTQVLVDEATDFSPIQLACMSMLARPVSRSFFACGDFNQRVTAWGTRSLEQMKWVLPDIDNRSVSIAYRQSKKLHALARQLVALGGDNAAEVALSDFADNEGVSPVLGTGIVDLVDTSRWLADRIIEIEEAVRELPSIAVLVNSEADVRPIADALGEALLDNNIRVIPCPDGQVRGREGAVRVFNVEHIKGLEFEAVFFVGVDTLAANLPELFDKYLYVGATRAASYLGLTCAQFLPDRVRHLEPLFEQKW</sequence>
<keyword evidence="3" id="KW-0614">Plasmid</keyword>
<dbReference type="InterPro" id="IPR027417">
    <property type="entry name" value="P-loop_NTPase"/>
</dbReference>
<dbReference type="PANTHER" id="PTHR11070:SF2">
    <property type="entry name" value="ATP-DEPENDENT DNA HELICASE SRS2"/>
    <property type="match status" value="1"/>
</dbReference>
<evidence type="ECO:0000313" key="3">
    <source>
        <dbReference type="EMBL" id="EPE94371.1"/>
    </source>
</evidence>
<dbReference type="SUPFAM" id="SSF52540">
    <property type="entry name" value="P-loop containing nucleoside triphosphate hydrolases"/>
    <property type="match status" value="1"/>
</dbReference>
<dbReference type="Pfam" id="PF13538">
    <property type="entry name" value="UvrD_C_2"/>
    <property type="match status" value="1"/>
</dbReference>
<dbReference type="InterPro" id="IPR027785">
    <property type="entry name" value="UvrD-like_helicase_C"/>
</dbReference>
<comment type="caution">
    <text evidence="3">The sequence shown here is derived from an EMBL/GenBank/DDBJ whole genome shotgun (WGS) entry which is preliminary data.</text>
</comment>
<dbReference type="EMBL" id="AEYE02000036">
    <property type="protein sequence ID" value="EPE94371.1"/>
    <property type="molecule type" value="Genomic_DNA"/>
</dbReference>
<dbReference type="HOGENOM" id="CLU_323624_0_0_5"/>
<dbReference type="GO" id="GO:0000725">
    <property type="term" value="P:recombinational repair"/>
    <property type="evidence" value="ECO:0007669"/>
    <property type="project" value="TreeGrafter"/>
</dbReference>
<gene>
    <name evidence="3" type="ORF">RGCCGE502_31827</name>
</gene>
<geneLocation type="plasmid" evidence="3">
    <name>pRg502b</name>
</geneLocation>
<dbReference type="GO" id="GO:0005524">
    <property type="term" value="F:ATP binding"/>
    <property type="evidence" value="ECO:0007669"/>
    <property type="project" value="InterPro"/>
</dbReference>
<dbReference type="RefSeq" id="WP_016558261.1">
    <property type="nucleotide sequence ID" value="NZ_AEYE02000036.1"/>
</dbReference>
<feature type="domain" description="UvrD-like helicase C-terminal" evidence="2">
    <location>
        <begin position="818"/>
        <end position="867"/>
    </location>
</feature>
<dbReference type="InterPro" id="IPR000212">
    <property type="entry name" value="DNA_helicase_UvrD/REP"/>
</dbReference>
<evidence type="ECO:0000313" key="4">
    <source>
        <dbReference type="Proteomes" id="UP000014411"/>
    </source>
</evidence>
<dbReference type="PANTHER" id="PTHR11070">
    <property type="entry name" value="UVRD / RECB / PCRA DNA HELICASE FAMILY MEMBER"/>
    <property type="match status" value="1"/>
</dbReference>
<evidence type="ECO:0000256" key="1">
    <source>
        <dbReference type="ARBA" id="ARBA00034923"/>
    </source>
</evidence>
<accession>S3HLV2</accession>
<dbReference type="Proteomes" id="UP000014411">
    <property type="component" value="Unassembled WGS sequence"/>
</dbReference>
<dbReference type="AlphaFoldDB" id="S3HLV2"/>